<keyword evidence="15" id="KW-1185">Reference proteome</keyword>
<evidence type="ECO:0000256" key="9">
    <source>
        <dbReference type="ARBA" id="ARBA00023136"/>
    </source>
</evidence>
<keyword evidence="6 13" id="KW-1133">Transmembrane helix</keyword>
<dbReference type="EMBL" id="BGPR01000550">
    <property type="protein sequence ID" value="GBM25969.1"/>
    <property type="molecule type" value="Genomic_DNA"/>
</dbReference>
<sequence>MGVQKEAELKTLAKNFAAHGISAAGISYIVTEQSSVRRALWFIGVMGAIAVMGYMTINVIMEYLSYPKVLDAIRYTLPFPAVTICSLNPISSHHVAETSLKKVLRLKEMMHEATMEQFNRNERDECYVNPLCKWSWFQERCYCVPNPCLTEFCLAENSSHCTCSTFFCNSLTKRVEDCEMKPVSSTPFMNETCQCKGTSTQDSWGTDWAQDDIQDNGVYLKAGPTSLTRIGRNLVCSPRHLFPHHCLKGTLFQISVWNSDWVPNLGCMWVGGSRLPT</sequence>
<evidence type="ECO:0000256" key="1">
    <source>
        <dbReference type="ARBA" id="ARBA00004141"/>
    </source>
</evidence>
<evidence type="ECO:0000313" key="15">
    <source>
        <dbReference type="Proteomes" id="UP000499080"/>
    </source>
</evidence>
<dbReference type="GO" id="GO:0015280">
    <property type="term" value="F:ligand-gated sodium channel activity"/>
    <property type="evidence" value="ECO:0007669"/>
    <property type="project" value="TreeGrafter"/>
</dbReference>
<accession>A0A4Y2ECF4</accession>
<dbReference type="AlphaFoldDB" id="A0A4Y2ECF4"/>
<evidence type="ECO:0000313" key="14">
    <source>
        <dbReference type="EMBL" id="GBM25969.1"/>
    </source>
</evidence>
<evidence type="ECO:0000256" key="10">
    <source>
        <dbReference type="ARBA" id="ARBA00023201"/>
    </source>
</evidence>
<comment type="caution">
    <text evidence="14">The sequence shown here is derived from an EMBL/GenBank/DDBJ whole genome shotgun (WGS) entry which is preliminary data.</text>
</comment>
<reference evidence="14 15" key="1">
    <citation type="journal article" date="2019" name="Sci. Rep.">
        <title>Orb-weaving spider Araneus ventricosus genome elucidates the spidroin gene catalogue.</title>
        <authorList>
            <person name="Kono N."/>
            <person name="Nakamura H."/>
            <person name="Ohtoshi R."/>
            <person name="Moran D.A.P."/>
            <person name="Shinohara A."/>
            <person name="Yoshida Y."/>
            <person name="Fujiwara M."/>
            <person name="Mori M."/>
            <person name="Tomita M."/>
            <person name="Arakawa K."/>
        </authorList>
    </citation>
    <scope>NUCLEOTIDE SEQUENCE [LARGE SCALE GENOMIC DNA]</scope>
</reference>
<name>A0A4Y2ECF4_ARAVE</name>
<proteinExistence type="inferred from homology"/>
<dbReference type="GO" id="GO:0005886">
    <property type="term" value="C:plasma membrane"/>
    <property type="evidence" value="ECO:0007669"/>
    <property type="project" value="TreeGrafter"/>
</dbReference>
<dbReference type="OrthoDB" id="6435052at2759"/>
<evidence type="ECO:0000256" key="3">
    <source>
        <dbReference type="ARBA" id="ARBA00022448"/>
    </source>
</evidence>
<evidence type="ECO:0000256" key="4">
    <source>
        <dbReference type="ARBA" id="ARBA00022461"/>
    </source>
</evidence>
<dbReference type="Proteomes" id="UP000499080">
    <property type="component" value="Unassembled WGS sequence"/>
</dbReference>
<comment type="subcellular location">
    <subcellularLocation>
        <location evidence="1">Membrane</location>
        <topology evidence="1">Multi-pass membrane protein</topology>
    </subcellularLocation>
</comment>
<dbReference type="Pfam" id="PF00858">
    <property type="entry name" value="ASC"/>
    <property type="match status" value="1"/>
</dbReference>
<evidence type="ECO:0000256" key="7">
    <source>
        <dbReference type="ARBA" id="ARBA00023053"/>
    </source>
</evidence>
<gene>
    <name evidence="14" type="ORF">AVEN_223105_1</name>
</gene>
<dbReference type="PANTHER" id="PTHR11690">
    <property type="entry name" value="AMILORIDE-SENSITIVE SODIUM CHANNEL-RELATED"/>
    <property type="match status" value="1"/>
</dbReference>
<dbReference type="PANTHER" id="PTHR11690:SF300">
    <property type="entry name" value="PICKPOCKET PROTEIN 19"/>
    <property type="match status" value="1"/>
</dbReference>
<keyword evidence="8 12" id="KW-0406">Ion transport</keyword>
<keyword evidence="7" id="KW-0915">Sodium</keyword>
<evidence type="ECO:0000256" key="8">
    <source>
        <dbReference type="ARBA" id="ARBA00023065"/>
    </source>
</evidence>
<keyword evidence="10 12" id="KW-0739">Sodium transport</keyword>
<dbReference type="InterPro" id="IPR001873">
    <property type="entry name" value="ENaC"/>
</dbReference>
<protein>
    <submittedName>
        <fullName evidence="14">Uncharacterized protein</fullName>
    </submittedName>
</protein>
<keyword evidence="5 12" id="KW-0812">Transmembrane</keyword>
<evidence type="ECO:0000256" key="13">
    <source>
        <dbReference type="SAM" id="Phobius"/>
    </source>
</evidence>
<comment type="similarity">
    <text evidence="2 12">Belongs to the amiloride-sensitive sodium channel (TC 1.A.6) family.</text>
</comment>
<organism evidence="14 15">
    <name type="scientific">Araneus ventricosus</name>
    <name type="common">Orbweaver spider</name>
    <name type="synonym">Epeira ventricosa</name>
    <dbReference type="NCBI Taxonomy" id="182803"/>
    <lineage>
        <taxon>Eukaryota</taxon>
        <taxon>Metazoa</taxon>
        <taxon>Ecdysozoa</taxon>
        <taxon>Arthropoda</taxon>
        <taxon>Chelicerata</taxon>
        <taxon>Arachnida</taxon>
        <taxon>Araneae</taxon>
        <taxon>Araneomorphae</taxon>
        <taxon>Entelegynae</taxon>
        <taxon>Araneoidea</taxon>
        <taxon>Araneidae</taxon>
        <taxon>Araneus</taxon>
    </lineage>
</organism>
<keyword evidence="3 12" id="KW-0813">Transport</keyword>
<evidence type="ECO:0000256" key="5">
    <source>
        <dbReference type="ARBA" id="ARBA00022692"/>
    </source>
</evidence>
<evidence type="ECO:0000256" key="12">
    <source>
        <dbReference type="RuleBase" id="RU000679"/>
    </source>
</evidence>
<keyword evidence="4 12" id="KW-0894">Sodium channel</keyword>
<keyword evidence="9 13" id="KW-0472">Membrane</keyword>
<evidence type="ECO:0000256" key="2">
    <source>
        <dbReference type="ARBA" id="ARBA00007193"/>
    </source>
</evidence>
<evidence type="ECO:0000256" key="11">
    <source>
        <dbReference type="ARBA" id="ARBA00023303"/>
    </source>
</evidence>
<keyword evidence="11 12" id="KW-0407">Ion channel</keyword>
<evidence type="ECO:0000256" key="6">
    <source>
        <dbReference type="ARBA" id="ARBA00022989"/>
    </source>
</evidence>
<feature type="transmembrane region" description="Helical" evidence="13">
    <location>
        <begin position="42"/>
        <end position="64"/>
    </location>
</feature>